<sequence length="140" mass="15555">MPRSAALLPEYDRGTVPEGLVTRRVLRDMGLSPGDNDGPVAILRCRRCATRPNWSCRHPTRGFLLRVDLARPKRVPTLAQELALDRAMAARSTCPTCSRRYYFCLPLRKVGCCDPCAQGYEPTPGTYVPITTPVCHRLAA</sequence>
<protein>
    <submittedName>
        <fullName evidence="1">RRQRL motif-containing zinc-binding protein</fullName>
    </submittedName>
</protein>
<gene>
    <name evidence="1" type="ORF">ACFWOQ_21600</name>
</gene>
<dbReference type="RefSeq" id="WP_382775170.1">
    <property type="nucleotide sequence ID" value="NZ_JBHXKZ010000018.1"/>
</dbReference>
<evidence type="ECO:0000313" key="2">
    <source>
        <dbReference type="Proteomes" id="UP001598352"/>
    </source>
</evidence>
<comment type="caution">
    <text evidence="1">The sequence shown here is derived from an EMBL/GenBank/DDBJ whole genome shotgun (WGS) entry which is preliminary data.</text>
</comment>
<evidence type="ECO:0000313" key="1">
    <source>
        <dbReference type="EMBL" id="MFD4825169.1"/>
    </source>
</evidence>
<dbReference type="NCBIfam" id="NF041638">
    <property type="entry name" value="QRL_CxxC_CxxC"/>
    <property type="match status" value="1"/>
</dbReference>
<proteinExistence type="predicted"/>
<reference evidence="1 2" key="1">
    <citation type="submission" date="2024-09" db="EMBL/GenBank/DDBJ databases">
        <title>The Natural Products Discovery Center: Release of the First 8490 Sequenced Strains for Exploring Actinobacteria Biosynthetic Diversity.</title>
        <authorList>
            <person name="Kalkreuter E."/>
            <person name="Kautsar S.A."/>
            <person name="Yang D."/>
            <person name="Bader C.D."/>
            <person name="Teijaro C.N."/>
            <person name="Fluegel L."/>
            <person name="Davis C.M."/>
            <person name="Simpson J.R."/>
            <person name="Lauterbach L."/>
            <person name="Steele A.D."/>
            <person name="Gui C."/>
            <person name="Meng S."/>
            <person name="Li G."/>
            <person name="Viehrig K."/>
            <person name="Ye F."/>
            <person name="Su P."/>
            <person name="Kiefer A.F."/>
            <person name="Nichols A."/>
            <person name="Cepeda A.J."/>
            <person name="Yan W."/>
            <person name="Fan B."/>
            <person name="Jiang Y."/>
            <person name="Adhikari A."/>
            <person name="Zheng C.-J."/>
            <person name="Schuster L."/>
            <person name="Cowan T.M."/>
            <person name="Smanski M.J."/>
            <person name="Chevrette M.G."/>
            <person name="De Carvalho L.P.S."/>
            <person name="Shen B."/>
        </authorList>
    </citation>
    <scope>NUCLEOTIDE SEQUENCE [LARGE SCALE GENOMIC DNA]</scope>
    <source>
        <strain evidence="1 2">NPDC058428</strain>
    </source>
</reference>
<dbReference type="InterPro" id="IPR048142">
    <property type="entry name" value="QRL_CxxC_CxxC"/>
</dbReference>
<accession>A0ABW6F3M9</accession>
<name>A0ABW6F3M9_9ACTN</name>
<organism evidence="1 2">
    <name type="scientific">Streptomyces rubiginosohelvolus</name>
    <dbReference type="NCBI Taxonomy" id="67362"/>
    <lineage>
        <taxon>Bacteria</taxon>
        <taxon>Bacillati</taxon>
        <taxon>Actinomycetota</taxon>
        <taxon>Actinomycetes</taxon>
        <taxon>Kitasatosporales</taxon>
        <taxon>Streptomycetaceae</taxon>
        <taxon>Streptomyces</taxon>
    </lineage>
</organism>
<dbReference type="EMBL" id="JBHXKZ010000018">
    <property type="protein sequence ID" value="MFD4825169.1"/>
    <property type="molecule type" value="Genomic_DNA"/>
</dbReference>
<dbReference type="Proteomes" id="UP001598352">
    <property type="component" value="Unassembled WGS sequence"/>
</dbReference>
<keyword evidence="2" id="KW-1185">Reference proteome</keyword>